<evidence type="ECO:0000256" key="2">
    <source>
        <dbReference type="ARBA" id="ARBA00022690"/>
    </source>
</evidence>
<dbReference type="Proteomes" id="UP001202328">
    <property type="component" value="Unassembled WGS sequence"/>
</dbReference>
<gene>
    <name evidence="4" type="ORF">MKW98_019014</name>
</gene>
<evidence type="ECO:0000313" key="4">
    <source>
        <dbReference type="EMBL" id="KAI3959424.1"/>
    </source>
</evidence>
<sequence length="73" mass="8116">MAAICDDEVKTEWPELAGKLGDTAKETIEKENPDLREVVILLVGTVIDMAYMTDRVRVWVDESNTVVLVPKVG</sequence>
<keyword evidence="3" id="KW-0722">Serine protease inhibitor</keyword>
<dbReference type="PRINTS" id="PR00292">
    <property type="entry name" value="POTATOINHBTR"/>
</dbReference>
<keyword evidence="5" id="KW-1185">Reference proteome</keyword>
<dbReference type="InterPro" id="IPR036354">
    <property type="entry name" value="Prot_inh_pot1_sf"/>
</dbReference>
<dbReference type="Pfam" id="PF00280">
    <property type="entry name" value="potato_inhibit"/>
    <property type="match status" value="1"/>
</dbReference>
<dbReference type="GO" id="GO:0004867">
    <property type="term" value="F:serine-type endopeptidase inhibitor activity"/>
    <property type="evidence" value="ECO:0007669"/>
    <property type="project" value="UniProtKB-KW"/>
</dbReference>
<accession>A0AAD4TJB7</accession>
<dbReference type="PANTHER" id="PTHR33091:SF73">
    <property type="entry name" value="INHIBITOR OF TRYPSIN AND HAGEMAN FACTOR-LIKE"/>
    <property type="match status" value="1"/>
</dbReference>
<organism evidence="4 5">
    <name type="scientific">Papaver atlanticum</name>
    <dbReference type="NCBI Taxonomy" id="357466"/>
    <lineage>
        <taxon>Eukaryota</taxon>
        <taxon>Viridiplantae</taxon>
        <taxon>Streptophyta</taxon>
        <taxon>Embryophyta</taxon>
        <taxon>Tracheophyta</taxon>
        <taxon>Spermatophyta</taxon>
        <taxon>Magnoliopsida</taxon>
        <taxon>Ranunculales</taxon>
        <taxon>Papaveraceae</taxon>
        <taxon>Papaveroideae</taxon>
        <taxon>Papaver</taxon>
    </lineage>
</organism>
<dbReference type="Gene3D" id="3.30.10.10">
    <property type="entry name" value="Trypsin Inhibitor V, subunit A"/>
    <property type="match status" value="1"/>
</dbReference>
<dbReference type="SUPFAM" id="SSF54654">
    <property type="entry name" value="CI-2 family of serine protease inhibitors"/>
    <property type="match status" value="1"/>
</dbReference>
<dbReference type="EMBL" id="JAJJMB010001069">
    <property type="protein sequence ID" value="KAI3959424.1"/>
    <property type="molecule type" value="Genomic_DNA"/>
</dbReference>
<comment type="caution">
    <text evidence="4">The sequence shown here is derived from an EMBL/GenBank/DDBJ whole genome shotgun (WGS) entry which is preliminary data.</text>
</comment>
<dbReference type="PANTHER" id="PTHR33091">
    <property type="entry name" value="PROTEIN, PUTATIVE, EXPRESSED-RELATED"/>
    <property type="match status" value="1"/>
</dbReference>
<comment type="similarity">
    <text evidence="1">Belongs to the protease inhibitor I13 (potato type I serine protease inhibitor) family.</text>
</comment>
<evidence type="ECO:0000256" key="1">
    <source>
        <dbReference type="ARBA" id="ARBA00008210"/>
    </source>
</evidence>
<evidence type="ECO:0000256" key="3">
    <source>
        <dbReference type="ARBA" id="ARBA00022900"/>
    </source>
</evidence>
<proteinExistence type="inferred from homology"/>
<name>A0AAD4TJB7_9MAGN</name>
<reference evidence="4" key="1">
    <citation type="submission" date="2022-04" db="EMBL/GenBank/DDBJ databases">
        <title>A functionally conserved STORR gene fusion in Papaver species that diverged 16.8 million years ago.</title>
        <authorList>
            <person name="Catania T."/>
        </authorList>
    </citation>
    <scope>NUCLEOTIDE SEQUENCE</scope>
    <source>
        <strain evidence="4">S-188037</strain>
    </source>
</reference>
<protein>
    <submittedName>
        <fullName evidence="4">Uncharacterized protein</fullName>
    </submittedName>
</protein>
<dbReference type="AlphaFoldDB" id="A0AAD4TJB7"/>
<dbReference type="InterPro" id="IPR000864">
    <property type="entry name" value="Prot_inh_pot1"/>
</dbReference>
<keyword evidence="2" id="KW-0646">Protease inhibitor</keyword>
<evidence type="ECO:0000313" key="5">
    <source>
        <dbReference type="Proteomes" id="UP001202328"/>
    </source>
</evidence>
<dbReference type="GO" id="GO:0009611">
    <property type="term" value="P:response to wounding"/>
    <property type="evidence" value="ECO:0007669"/>
    <property type="project" value="InterPro"/>
</dbReference>